<dbReference type="OrthoDB" id="9813383at2"/>
<dbReference type="GO" id="GO:0016740">
    <property type="term" value="F:transferase activity"/>
    <property type="evidence" value="ECO:0007669"/>
    <property type="project" value="UniProtKB-KW"/>
</dbReference>
<dbReference type="InterPro" id="IPR011697">
    <property type="entry name" value="Peptidase_C26"/>
</dbReference>
<dbReference type="GO" id="GO:0005829">
    <property type="term" value="C:cytosol"/>
    <property type="evidence" value="ECO:0007669"/>
    <property type="project" value="TreeGrafter"/>
</dbReference>
<protein>
    <submittedName>
        <fullName evidence="1">Putative glutamine amidotransferase</fullName>
    </submittedName>
</protein>
<proteinExistence type="predicted"/>
<keyword evidence="1" id="KW-0808">Transferase</keyword>
<dbReference type="Pfam" id="PF07722">
    <property type="entry name" value="Peptidase_C26"/>
    <property type="match status" value="1"/>
</dbReference>
<gene>
    <name evidence="1" type="ORF">B0H99_10241</name>
</gene>
<dbReference type="GO" id="GO:0016811">
    <property type="term" value="F:hydrolase activity, acting on carbon-nitrogen (but not peptide) bonds, in linear amides"/>
    <property type="evidence" value="ECO:0007669"/>
    <property type="project" value="InterPro"/>
</dbReference>
<dbReference type="InterPro" id="IPR029062">
    <property type="entry name" value="Class_I_gatase-like"/>
</dbReference>
<dbReference type="Proteomes" id="UP000242682">
    <property type="component" value="Unassembled WGS sequence"/>
</dbReference>
<dbReference type="Gene3D" id="3.40.50.880">
    <property type="match status" value="1"/>
</dbReference>
<dbReference type="AlphaFoldDB" id="A0A2P8H587"/>
<dbReference type="PROSITE" id="PS51273">
    <property type="entry name" value="GATASE_TYPE_1"/>
    <property type="match status" value="1"/>
</dbReference>
<dbReference type="InterPro" id="IPR044668">
    <property type="entry name" value="PuuD-like"/>
</dbReference>
<dbReference type="SUPFAM" id="SSF52317">
    <property type="entry name" value="Class I glutamine amidotransferase-like"/>
    <property type="match status" value="1"/>
</dbReference>
<dbReference type="PANTHER" id="PTHR43235">
    <property type="entry name" value="GLUTAMINE AMIDOTRANSFERASE PB2B2.05-RELATED"/>
    <property type="match status" value="1"/>
</dbReference>
<reference evidence="1 2" key="1">
    <citation type="submission" date="2018-03" db="EMBL/GenBank/DDBJ databases">
        <title>Genomic Encyclopedia of Type Strains, Phase III (KMG-III): the genomes of soil and plant-associated and newly described type strains.</title>
        <authorList>
            <person name="Whitman W."/>
        </authorList>
    </citation>
    <scope>NUCLEOTIDE SEQUENCE [LARGE SCALE GENOMIC DNA]</scope>
    <source>
        <strain evidence="1 2">CGMCC 1.12259</strain>
    </source>
</reference>
<dbReference type="EMBL" id="PYAT01000002">
    <property type="protein sequence ID" value="PSL41359.1"/>
    <property type="molecule type" value="Genomic_DNA"/>
</dbReference>
<keyword evidence="1" id="KW-0315">Glutamine amidotransferase</keyword>
<organism evidence="1 2">
    <name type="scientific">Planomicrobium soli</name>
    <dbReference type="NCBI Taxonomy" id="1176648"/>
    <lineage>
        <taxon>Bacteria</taxon>
        <taxon>Bacillati</taxon>
        <taxon>Bacillota</taxon>
        <taxon>Bacilli</taxon>
        <taxon>Bacillales</taxon>
        <taxon>Caryophanaceae</taxon>
        <taxon>Planomicrobium</taxon>
    </lineage>
</organism>
<name>A0A2P8H587_9BACL</name>
<evidence type="ECO:0000313" key="2">
    <source>
        <dbReference type="Proteomes" id="UP000242682"/>
    </source>
</evidence>
<sequence length="253" mass="27792">MKPLIGICANYSTDSAPGIVSGLGAMGQEWQLLSADYVTSIERAGGIPVILPVTENVETAELMLSKLDGILFSGGSDVDSQLYGEYPSYELGPIEPKRDLHEISLAKKALFQSNIPVLGICRGMQLMNVAAEGSLFQDLKKQQPDCFNHSVVGAPMHHPVHDVAIDYDSKLREIYQSDTLAVNSFHHQAVRELGIDFVANAFSPDGLIEGMEWKGDRFVCAVQWHPEMMIDKVPEVMPLFTAFVKECAKAHMV</sequence>
<dbReference type="CDD" id="cd01745">
    <property type="entry name" value="GATase1_2"/>
    <property type="match status" value="1"/>
</dbReference>
<dbReference type="PANTHER" id="PTHR43235:SF1">
    <property type="entry name" value="GLUTAMINE AMIDOTRANSFERASE PB2B2.05-RELATED"/>
    <property type="match status" value="1"/>
</dbReference>
<evidence type="ECO:0000313" key="1">
    <source>
        <dbReference type="EMBL" id="PSL41359.1"/>
    </source>
</evidence>
<dbReference type="RefSeq" id="WP_106532059.1">
    <property type="nucleotide sequence ID" value="NZ_PYAT01000002.1"/>
</dbReference>
<comment type="caution">
    <text evidence="1">The sequence shown here is derived from an EMBL/GenBank/DDBJ whole genome shotgun (WGS) entry which is preliminary data.</text>
</comment>
<accession>A0A2P8H587</accession>
<keyword evidence="2" id="KW-1185">Reference proteome</keyword>